<dbReference type="EMBL" id="BPUB01000003">
    <property type="protein sequence ID" value="GJG60238.1"/>
    <property type="molecule type" value="Genomic_DNA"/>
</dbReference>
<comment type="caution">
    <text evidence="2">The sequence shown here is derived from an EMBL/GenBank/DDBJ whole genome shotgun (WGS) entry which is preliminary data.</text>
</comment>
<organism evidence="2 3">
    <name type="scientific">Prevotella lacticifex</name>
    <dbReference type="NCBI Taxonomy" id="2854755"/>
    <lineage>
        <taxon>Bacteria</taxon>
        <taxon>Pseudomonadati</taxon>
        <taxon>Bacteroidota</taxon>
        <taxon>Bacteroidia</taxon>
        <taxon>Bacteroidales</taxon>
        <taxon>Prevotellaceae</taxon>
        <taxon>Prevotella</taxon>
    </lineage>
</organism>
<protein>
    <submittedName>
        <fullName evidence="2">Uncharacterized protein</fullName>
    </submittedName>
</protein>
<gene>
    <name evidence="2" type="ORF">PRLR5076_30890</name>
</gene>
<evidence type="ECO:0000313" key="3">
    <source>
        <dbReference type="Proteomes" id="UP000825483"/>
    </source>
</evidence>
<evidence type="ECO:0000313" key="2">
    <source>
        <dbReference type="EMBL" id="GJG60238.1"/>
    </source>
</evidence>
<feature type="chain" id="PRO_5040278945" evidence="1">
    <location>
        <begin position="21"/>
        <end position="345"/>
    </location>
</feature>
<dbReference type="AlphaFoldDB" id="A0A9R1CCR4"/>
<dbReference type="Proteomes" id="UP000825483">
    <property type="component" value="Unassembled WGS sequence"/>
</dbReference>
<reference evidence="2" key="1">
    <citation type="journal article" date="2022" name="Int. J. Syst. Evol. Microbiol.">
        <title>Prevotella lacticifex sp. nov., isolated from the rumen of cows.</title>
        <authorList>
            <person name="Shinkai T."/>
            <person name="Ikeyama N."/>
            <person name="Kumagai M."/>
            <person name="Ohmori H."/>
            <person name="Sakamoto M."/>
            <person name="Ohkuma M."/>
            <person name="Mitsumori M."/>
        </authorList>
    </citation>
    <scope>NUCLEOTIDE SEQUENCE</scope>
    <source>
        <strain evidence="2">R5076</strain>
    </source>
</reference>
<proteinExistence type="predicted"/>
<evidence type="ECO:0000256" key="1">
    <source>
        <dbReference type="SAM" id="SignalP"/>
    </source>
</evidence>
<dbReference type="RefSeq" id="WP_223929382.1">
    <property type="nucleotide sequence ID" value="NZ_BPTU01000001.1"/>
</dbReference>
<sequence>MRKVIFILVALLAAALQGRAQTQAITAGEDSTINVVAWFNKNDTTEYVYTKSDVLVSDGDTTRTGNTEEMFRLVVADSTSDGYRLKFEPISWKSDNSKDSLKSSLMWAAKSQAPVVFDTNEYGKIERLEKWRDVRDKAIPAITGYFEKLYAKNPAIDSIMPKKNYLSLLRLGFNNEDAIREMYSEVTGLFSCHGKAFNIGMTNDEDSTTGYPTHLTTIVSYEDVDTTDAESYLGDYFIRNSSIVTIPSDEAKALTNSLLGTILSKDFSDKTESFINDSIDMPMELRLLTDYHFFYSGWPKLVRKQTIVKVGEIWTNVATETIEWNRYRWNEPDDDQPDGGGQTDL</sequence>
<keyword evidence="3" id="KW-1185">Reference proteome</keyword>
<keyword evidence="1" id="KW-0732">Signal</keyword>
<accession>A0A9R1CCR4</accession>
<dbReference type="GeneID" id="72467798"/>
<name>A0A9R1CCR4_9BACT</name>
<feature type="signal peptide" evidence="1">
    <location>
        <begin position="1"/>
        <end position="20"/>
    </location>
</feature>